<comment type="catalytic activity">
    <reaction evidence="8">
        <text>a 3'-end 3'-phospho-ribonucleotide-RNA + a 5'-end dephospho-ribonucleoside-RNA + GTP = a ribonucleotidyl-ribonucleotide-RNA + GMP + diphosphate</text>
        <dbReference type="Rhea" id="RHEA:68076"/>
        <dbReference type="Rhea" id="RHEA-COMP:10463"/>
        <dbReference type="Rhea" id="RHEA-COMP:13936"/>
        <dbReference type="Rhea" id="RHEA-COMP:17355"/>
        <dbReference type="ChEBI" id="CHEBI:33019"/>
        <dbReference type="ChEBI" id="CHEBI:37565"/>
        <dbReference type="ChEBI" id="CHEBI:58115"/>
        <dbReference type="ChEBI" id="CHEBI:83062"/>
        <dbReference type="ChEBI" id="CHEBI:138284"/>
        <dbReference type="ChEBI" id="CHEBI:173118"/>
        <dbReference type="EC" id="6.5.1.8"/>
    </reaction>
</comment>
<keyword evidence="7 11" id="KW-0464">Manganese</keyword>
<dbReference type="OrthoDB" id="9802323at2"/>
<proteinExistence type="predicted"/>
<evidence type="ECO:0000256" key="8">
    <source>
        <dbReference type="ARBA" id="ARBA00047746"/>
    </source>
</evidence>
<evidence type="ECO:0000256" key="7">
    <source>
        <dbReference type="ARBA" id="ARBA00023211"/>
    </source>
</evidence>
<dbReference type="GO" id="GO:0170057">
    <property type="term" value="F:RNA ligase (GTP) activity"/>
    <property type="evidence" value="ECO:0007669"/>
    <property type="project" value="UniProtKB-EC"/>
</dbReference>
<keyword evidence="3 11" id="KW-0479">Metal-binding</keyword>
<name>A0A4U6QMZ9_9ACTN</name>
<evidence type="ECO:0000313" key="13">
    <source>
        <dbReference type="EMBL" id="TKV61402.1"/>
    </source>
</evidence>
<evidence type="ECO:0000256" key="11">
    <source>
        <dbReference type="PIRSR" id="PIRSR601233-3"/>
    </source>
</evidence>
<keyword evidence="14" id="KW-1185">Reference proteome</keyword>
<dbReference type="GO" id="GO:0005525">
    <property type="term" value="F:GTP binding"/>
    <property type="evidence" value="ECO:0007669"/>
    <property type="project" value="UniProtKB-KW"/>
</dbReference>
<keyword evidence="4 10" id="KW-0547">Nucleotide-binding</keyword>
<sequence>MTGAFDRRQPHWSGSLRGPGIRATLPGPVRVPARTSDEDVNEIEEVVSLSQDSAETSHPPAGTTGPEVINDKLLNWASLLEPATRAQAEQTATMPFIAPYLALMPDAHLGKGSTVGSVIPTVGAIMPAAVGVDIGCGMIAVRTRYAKADVDAVVAAGHPLSRLRTAIERAVPLSAGGRNQRIAATAEPRLAELENLAARPGFDPDVDAASWRYQLGSLGSGNHFIEVSLDEDDTVWLFLHSGSRGVGNRIASRHIAIAKKIMEREGVTLPNRDLAYLSEGTPEFDAYIAQMQWAQRYALLNREEMMDRVVTEFGRWLGGPGGAPAPVDEVERINCHHNFTVPEEHLGQRVWLSRKGAIDAHRGVAGLIPGSMGTASYVVEGLGNEQALCSSPHGAGRAYSRSAARRAFTHDQLREAMRGIEFRDSDVFLDEIPQAYKDIDVVMADAADLVTVRHTLRQIVNVKGD</sequence>
<keyword evidence="6 10" id="KW-0342">GTP-binding</keyword>
<evidence type="ECO:0000256" key="12">
    <source>
        <dbReference type="SAM" id="MobiDB-lite"/>
    </source>
</evidence>
<evidence type="ECO:0000256" key="4">
    <source>
        <dbReference type="ARBA" id="ARBA00022741"/>
    </source>
</evidence>
<reference evidence="13 14" key="1">
    <citation type="submission" date="2019-05" db="EMBL/GenBank/DDBJ databases">
        <title>Nakamurella sp. N5BH11, whole genome shotgun sequence.</title>
        <authorList>
            <person name="Tuo L."/>
        </authorList>
    </citation>
    <scope>NUCLEOTIDE SEQUENCE [LARGE SCALE GENOMIC DNA]</scope>
    <source>
        <strain evidence="13 14">N5BH11</strain>
    </source>
</reference>
<evidence type="ECO:0000256" key="10">
    <source>
        <dbReference type="PIRSR" id="PIRSR601233-2"/>
    </source>
</evidence>
<feature type="region of interest" description="Disordered" evidence="12">
    <location>
        <begin position="48"/>
        <end position="67"/>
    </location>
</feature>
<dbReference type="PANTHER" id="PTHR43749:SF2">
    <property type="entry name" value="RNA-SPLICING LIGASE RTCB"/>
    <property type="match status" value="1"/>
</dbReference>
<evidence type="ECO:0000256" key="5">
    <source>
        <dbReference type="ARBA" id="ARBA00022800"/>
    </source>
</evidence>
<dbReference type="SUPFAM" id="SSF103365">
    <property type="entry name" value="Hypothetical protein PH1602"/>
    <property type="match status" value="1"/>
</dbReference>
<keyword evidence="5" id="KW-0692">RNA repair</keyword>
<feature type="binding site" evidence="10">
    <location>
        <begin position="369"/>
        <end position="372"/>
    </location>
    <ligand>
        <name>GMP</name>
        <dbReference type="ChEBI" id="CHEBI:58115"/>
    </ligand>
</feature>
<gene>
    <name evidence="13" type="ORF">FDO65_07395</name>
</gene>
<feature type="region of interest" description="Disordered" evidence="12">
    <location>
        <begin position="1"/>
        <end position="38"/>
    </location>
</feature>
<evidence type="ECO:0000256" key="3">
    <source>
        <dbReference type="ARBA" id="ARBA00022723"/>
    </source>
</evidence>
<feature type="active site" description="GMP-histidine intermediate" evidence="9">
    <location>
        <position position="393"/>
    </location>
</feature>
<dbReference type="GO" id="GO:0003909">
    <property type="term" value="F:DNA ligase activity"/>
    <property type="evidence" value="ECO:0007669"/>
    <property type="project" value="TreeGrafter"/>
</dbReference>
<feature type="binding site" evidence="10">
    <location>
        <begin position="222"/>
        <end position="226"/>
    </location>
    <ligand>
        <name>GMP</name>
        <dbReference type="ChEBI" id="CHEBI:58115"/>
    </ligand>
</feature>
<dbReference type="AlphaFoldDB" id="A0A4U6QMZ9"/>
<dbReference type="InterPro" id="IPR036025">
    <property type="entry name" value="RtcB-like_sf"/>
</dbReference>
<dbReference type="GO" id="GO:0006396">
    <property type="term" value="P:RNA processing"/>
    <property type="evidence" value="ECO:0007669"/>
    <property type="project" value="InterPro"/>
</dbReference>
<dbReference type="GO" id="GO:0006281">
    <property type="term" value="P:DNA repair"/>
    <property type="evidence" value="ECO:0007669"/>
    <property type="project" value="TreeGrafter"/>
</dbReference>
<evidence type="ECO:0000256" key="2">
    <source>
        <dbReference type="ARBA" id="ARBA00022598"/>
    </source>
</evidence>
<dbReference type="GO" id="GO:0030145">
    <property type="term" value="F:manganese ion binding"/>
    <property type="evidence" value="ECO:0007669"/>
    <property type="project" value="TreeGrafter"/>
</dbReference>
<accession>A0A4U6QMZ9</accession>
<dbReference type="PANTHER" id="PTHR43749">
    <property type="entry name" value="RNA-SPLICING LIGASE RTCB"/>
    <property type="match status" value="1"/>
</dbReference>
<comment type="caution">
    <text evidence="13">The sequence shown here is derived from an EMBL/GenBank/DDBJ whole genome shotgun (WGS) entry which is preliminary data.</text>
</comment>
<dbReference type="Gene3D" id="3.90.1860.10">
    <property type="entry name" value="tRNA-splicing ligase RtcB"/>
    <property type="match status" value="1"/>
</dbReference>
<protein>
    <recommendedName>
        <fullName evidence="1">3'-phosphate/5'-hydroxy nucleic acid ligase</fullName>
        <ecNumber evidence="1">6.5.1.8</ecNumber>
    </recommendedName>
</protein>
<comment type="cofactor">
    <cofactor evidence="11">
        <name>Mn(2+)</name>
        <dbReference type="ChEBI" id="CHEBI:29035"/>
    </cofactor>
    <text evidence="11">Binds 2 manganese ions per subunit.</text>
</comment>
<evidence type="ECO:0000256" key="9">
    <source>
        <dbReference type="PIRSR" id="PIRSR601233-1"/>
    </source>
</evidence>
<dbReference type="Pfam" id="PF01139">
    <property type="entry name" value="RtcB"/>
    <property type="match status" value="1"/>
</dbReference>
<evidence type="ECO:0000256" key="1">
    <source>
        <dbReference type="ARBA" id="ARBA00012726"/>
    </source>
</evidence>
<dbReference type="EMBL" id="SZZH01000001">
    <property type="protein sequence ID" value="TKV61402.1"/>
    <property type="molecule type" value="Genomic_DNA"/>
</dbReference>
<feature type="binding site" evidence="10">
    <location>
        <begin position="393"/>
        <end position="396"/>
    </location>
    <ligand>
        <name>GMP</name>
        <dbReference type="ChEBI" id="CHEBI:58115"/>
    </ligand>
</feature>
<feature type="binding site" evidence="10">
    <location>
        <begin position="337"/>
        <end position="338"/>
    </location>
    <ligand>
        <name>GMP</name>
        <dbReference type="ChEBI" id="CHEBI:58115"/>
    </ligand>
</feature>
<dbReference type="EC" id="6.5.1.8" evidence="1"/>
<feature type="binding site" evidence="11">
    <location>
        <position position="240"/>
    </location>
    <ligand>
        <name>Mn(2+)</name>
        <dbReference type="ChEBI" id="CHEBI:29035"/>
        <label>2</label>
    </ligand>
</feature>
<organism evidence="13 14">
    <name type="scientific">Nakamurella flava</name>
    <dbReference type="NCBI Taxonomy" id="2576308"/>
    <lineage>
        <taxon>Bacteria</taxon>
        <taxon>Bacillati</taxon>
        <taxon>Actinomycetota</taxon>
        <taxon>Actinomycetes</taxon>
        <taxon>Nakamurellales</taxon>
        <taxon>Nakamurellaceae</taxon>
        <taxon>Nakamurella</taxon>
    </lineage>
</organism>
<feature type="binding site" evidence="11">
    <location>
        <position position="337"/>
    </location>
    <ligand>
        <name>Mn(2+)</name>
        <dbReference type="ChEBI" id="CHEBI:29035"/>
        <label>2</label>
    </ligand>
</feature>
<evidence type="ECO:0000256" key="6">
    <source>
        <dbReference type="ARBA" id="ARBA00023134"/>
    </source>
</evidence>
<feature type="binding site" evidence="11">
    <location>
        <position position="223"/>
    </location>
    <ligand>
        <name>Mn(2+)</name>
        <dbReference type="ChEBI" id="CHEBI:29035"/>
        <label>1</label>
    </ligand>
</feature>
<dbReference type="InterPro" id="IPR052915">
    <property type="entry name" value="RtcB-like"/>
</dbReference>
<feature type="binding site" evidence="11">
    <location>
        <position position="133"/>
    </location>
    <ligand>
        <name>Mn(2+)</name>
        <dbReference type="ChEBI" id="CHEBI:29035"/>
        <label>1</label>
    </ligand>
</feature>
<dbReference type="InterPro" id="IPR001233">
    <property type="entry name" value="RtcB"/>
</dbReference>
<keyword evidence="2" id="KW-0436">Ligase</keyword>
<feature type="binding site" evidence="10">
    <location>
        <position position="463"/>
    </location>
    <ligand>
        <name>GMP</name>
        <dbReference type="ChEBI" id="CHEBI:58115"/>
    </ligand>
</feature>
<dbReference type="GO" id="GO:0042245">
    <property type="term" value="P:RNA repair"/>
    <property type="evidence" value="ECO:0007669"/>
    <property type="project" value="UniProtKB-KW"/>
</dbReference>
<dbReference type="Proteomes" id="UP000306985">
    <property type="component" value="Unassembled WGS sequence"/>
</dbReference>
<evidence type="ECO:0000313" key="14">
    <source>
        <dbReference type="Proteomes" id="UP000306985"/>
    </source>
</evidence>
<feature type="binding site" evidence="10">
    <location>
        <position position="376"/>
    </location>
    <ligand>
        <name>GMP</name>
        <dbReference type="ChEBI" id="CHEBI:58115"/>
    </ligand>
</feature>